<organism evidence="1">
    <name type="scientific">Solanum chacoense</name>
    <name type="common">Chaco potato</name>
    <dbReference type="NCBI Taxonomy" id="4108"/>
    <lineage>
        <taxon>Eukaryota</taxon>
        <taxon>Viridiplantae</taxon>
        <taxon>Streptophyta</taxon>
        <taxon>Embryophyta</taxon>
        <taxon>Tracheophyta</taxon>
        <taxon>Spermatophyta</taxon>
        <taxon>Magnoliopsida</taxon>
        <taxon>eudicotyledons</taxon>
        <taxon>Gunneridae</taxon>
        <taxon>Pentapetalae</taxon>
        <taxon>asterids</taxon>
        <taxon>lamiids</taxon>
        <taxon>Solanales</taxon>
        <taxon>Solanaceae</taxon>
        <taxon>Solanoideae</taxon>
        <taxon>Solaneae</taxon>
        <taxon>Solanum</taxon>
    </lineage>
</organism>
<sequence>MRPSIFSLKIHRPQTYQSCLKIADFWIIIISLNENICILTNIHEILLLHLENLISSSKLNKVAFFY</sequence>
<accession>A0A0V0GHQ1</accession>
<dbReference type="EMBL" id="GEDG01039203">
    <property type="protein sequence ID" value="JAP07225.1"/>
    <property type="molecule type" value="Transcribed_RNA"/>
</dbReference>
<proteinExistence type="predicted"/>
<evidence type="ECO:0000313" key="1">
    <source>
        <dbReference type="EMBL" id="JAP07225.1"/>
    </source>
</evidence>
<name>A0A0V0GHQ1_SOLCH</name>
<protein>
    <submittedName>
        <fullName evidence="1">Putative ovule protein</fullName>
    </submittedName>
</protein>
<reference evidence="1" key="1">
    <citation type="submission" date="2015-12" db="EMBL/GenBank/DDBJ databases">
        <title>Gene expression during late stages of embryo sac development: a critical building block for successful pollen-pistil interactions.</title>
        <authorList>
            <person name="Liu Y."/>
            <person name="Joly V."/>
            <person name="Sabar M."/>
            <person name="Matton D.P."/>
        </authorList>
    </citation>
    <scope>NUCLEOTIDE SEQUENCE</scope>
</reference>
<dbReference type="AlphaFoldDB" id="A0A0V0GHQ1"/>